<keyword evidence="1" id="KW-0812">Transmembrane</keyword>
<evidence type="ECO:0000313" key="3">
    <source>
        <dbReference type="Proteomes" id="UP000237749"/>
    </source>
</evidence>
<gene>
    <name evidence="2" type="ORF">BXY41_104164</name>
</gene>
<feature type="transmembrane region" description="Helical" evidence="1">
    <location>
        <begin position="12"/>
        <end position="29"/>
    </location>
</feature>
<dbReference type="Proteomes" id="UP000237749">
    <property type="component" value="Unassembled WGS sequence"/>
</dbReference>
<keyword evidence="1" id="KW-1133">Transmembrane helix</keyword>
<dbReference type="PROSITE" id="PS51257">
    <property type="entry name" value="PROKAR_LIPOPROTEIN"/>
    <property type="match status" value="1"/>
</dbReference>
<proteinExistence type="predicted"/>
<dbReference type="AlphaFoldDB" id="A0A2S6HU39"/>
<keyword evidence="1" id="KW-0472">Membrane</keyword>
<accession>A0A2S6HU39</accession>
<keyword evidence="3" id="KW-1185">Reference proteome</keyword>
<dbReference type="EMBL" id="PTJA01000004">
    <property type="protein sequence ID" value="PPK81363.1"/>
    <property type="molecule type" value="Genomic_DNA"/>
</dbReference>
<evidence type="ECO:0000256" key="1">
    <source>
        <dbReference type="SAM" id="Phobius"/>
    </source>
</evidence>
<protein>
    <submittedName>
        <fullName evidence="2">Uncharacterized protein</fullName>
    </submittedName>
</protein>
<dbReference type="OrthoDB" id="596204at2"/>
<reference evidence="2 3" key="1">
    <citation type="submission" date="2018-02" db="EMBL/GenBank/DDBJ databases">
        <title>Genomic Encyclopedia of Archaeal and Bacterial Type Strains, Phase II (KMG-II): from individual species to whole genera.</title>
        <authorList>
            <person name="Goeker M."/>
        </authorList>
    </citation>
    <scope>NUCLEOTIDE SEQUENCE [LARGE SCALE GENOMIC DNA]</scope>
    <source>
        <strain evidence="2 3">DSM 3808</strain>
    </source>
</reference>
<organism evidence="2 3">
    <name type="scientific">Lacrimispora xylanisolvens</name>
    <dbReference type="NCBI Taxonomy" id="384636"/>
    <lineage>
        <taxon>Bacteria</taxon>
        <taxon>Bacillati</taxon>
        <taxon>Bacillota</taxon>
        <taxon>Clostridia</taxon>
        <taxon>Lachnospirales</taxon>
        <taxon>Lachnospiraceae</taxon>
        <taxon>Lacrimispora</taxon>
    </lineage>
</organism>
<dbReference type="RefSeq" id="WP_104436455.1">
    <property type="nucleotide sequence ID" value="NZ_PTJA01000004.1"/>
</dbReference>
<comment type="caution">
    <text evidence="2">The sequence shown here is derived from an EMBL/GenBank/DDBJ whole genome shotgun (WGS) entry which is preliminary data.</text>
</comment>
<evidence type="ECO:0000313" key="2">
    <source>
        <dbReference type="EMBL" id="PPK81363.1"/>
    </source>
</evidence>
<sequence>MKSDKIKKISTVVALIIFLFPAVLIVMTSCTLREKSDNEVLMIDVDQGVDFYKRILIRLIQDDIAINENGRKHHFSDEVSVYYKEMLSDSKFFVVDINGDKKLDIGIMFPTNVLLTYYYDEDTDTLSPALDSHIYTEILGNGQVMMASSSASSSATFYEVIDISGEPITTISFFKDYMGDVIIPNETKKPYFEYSINVEMRLPDGPDKLNTTSNRTDVTKEQWEMMKKPFDDLRENAPKSFNYEELMAIKSSPDITIISKYQNVNCIDSETYSKIERAYNKLNFNVSFNTGNIEEYSLYKKQFCRLLKNEVMFTEKETGEEFYLNEYGYFSIDVDLGRYDLNNYTYYVYDINGDESPELCISDNSRFTYVISYDIKSDLFTLWQRYETPYIYLLGTKKIGYSGNAKDAFFMLDEDGEYDCFIWFKTEGYRDLETQKDSCIFMVSLPQYVDQYNQEELTEHMREQAVYDENQDLYYFRVTEKQYNRLTRDYFKMVKSAKKAIKKVDFTYEKLSGNDVFE</sequence>
<name>A0A2S6HU39_9FIRM</name>